<dbReference type="SUPFAM" id="SSF56752">
    <property type="entry name" value="D-aminoacid aminotransferase-like PLP-dependent enzymes"/>
    <property type="match status" value="1"/>
</dbReference>
<dbReference type="Gene3D" id="3.20.10.10">
    <property type="entry name" value="D-amino Acid Aminotransferase, subunit A, domain 2"/>
    <property type="match status" value="1"/>
</dbReference>
<evidence type="ECO:0000259" key="1">
    <source>
        <dbReference type="Pfam" id="PF00425"/>
    </source>
</evidence>
<dbReference type="SUPFAM" id="SSF56322">
    <property type="entry name" value="ADC synthase"/>
    <property type="match status" value="1"/>
</dbReference>
<keyword evidence="2" id="KW-0808">Transferase</keyword>
<dbReference type="PRINTS" id="PR00095">
    <property type="entry name" value="ANTSNTHASEI"/>
</dbReference>
<dbReference type="Gene3D" id="3.60.120.10">
    <property type="entry name" value="Anthranilate synthase"/>
    <property type="match status" value="1"/>
</dbReference>
<evidence type="ECO:0000313" key="3">
    <source>
        <dbReference type="Proteomes" id="UP001501521"/>
    </source>
</evidence>
<dbReference type="PANTHER" id="PTHR11236">
    <property type="entry name" value="AMINOBENZOATE/ANTHRANILATE SYNTHASE"/>
    <property type="match status" value="1"/>
</dbReference>
<protein>
    <submittedName>
        <fullName evidence="2">Bifunctional anthranilate synthase component I family protein/class IV aminotransferase</fullName>
    </submittedName>
</protein>
<dbReference type="Pfam" id="PF01063">
    <property type="entry name" value="Aminotran_4"/>
    <property type="match status" value="1"/>
</dbReference>
<dbReference type="InterPro" id="IPR036038">
    <property type="entry name" value="Aminotransferase-like"/>
</dbReference>
<dbReference type="InterPro" id="IPR019999">
    <property type="entry name" value="Anth_synth_I-like"/>
</dbReference>
<name>A0ABP9FM54_9ACTN</name>
<reference evidence="3" key="1">
    <citation type="journal article" date="2019" name="Int. J. Syst. Evol. Microbiol.">
        <title>The Global Catalogue of Microorganisms (GCM) 10K type strain sequencing project: providing services to taxonomists for standard genome sequencing and annotation.</title>
        <authorList>
            <consortium name="The Broad Institute Genomics Platform"/>
            <consortium name="The Broad Institute Genome Sequencing Center for Infectious Disease"/>
            <person name="Wu L."/>
            <person name="Ma J."/>
        </authorList>
    </citation>
    <scope>NUCLEOTIDE SEQUENCE [LARGE SCALE GENOMIC DNA]</scope>
    <source>
        <strain evidence="3">JCM 19125</strain>
    </source>
</reference>
<dbReference type="Gene3D" id="3.30.470.10">
    <property type="match status" value="1"/>
</dbReference>
<dbReference type="EMBL" id="BAABLV010000041">
    <property type="protein sequence ID" value="GAA4907134.1"/>
    <property type="molecule type" value="Genomic_DNA"/>
</dbReference>
<dbReference type="InterPro" id="IPR005801">
    <property type="entry name" value="ADC_synthase"/>
</dbReference>
<sequence length="575" mass="61680">MLIMDPFVLLDDAHAGRARLLTGLAAVDTVTLGTIDDVLDAGWAAGLHAFAWLPYDLGEAELGIAPAAPGALFWFRERIVVDPDDFLPDTHGWLTDVRHDLDPASFAERIDAVREAIAAGETYQVNHTHRVLSRVVGDPRAVYRRLRRRQPVAYGLLAYLPAPAAPWTLSLSPELFLAVDDGFAVTKPMKGTAPVTHDPLALSQDPKNRAENLMIVDLLRNDLSRVAVPGSVDVPKLFEVERVGRLWQMTSTVRAELARGTTPGQLLAATFPCGSITGAPKIASMRLIRSLERDRRGLYTGSLGVIEPDDGPLGWRMTLSIAIRTLEVDGDTARLGIGSGVVADSTAAAEWAECGAKAAFASGLGPTVHLREAIRVVDGVAPLSERHQARLSRSAAALGFPPVDGVVERAVRDVPGSGSWRLGIDVAPDGTVDVTRAELEPTREPVRLILAGEPWDPSALARHKTTDRAHFDRAAQEAAAEGAFDAIGHDASGRVLEGARTSVFALLDGRWVTPPLHLGILDGVQRAAVLAEPALLGAERVDEEEFTVEKLRGASRIVVTNALRGVLEATLETTR</sequence>
<comment type="caution">
    <text evidence="2">The sequence shown here is derived from an EMBL/GenBank/DDBJ whole genome shotgun (WGS) entry which is preliminary data.</text>
</comment>
<evidence type="ECO:0000313" key="2">
    <source>
        <dbReference type="EMBL" id="GAA4907134.1"/>
    </source>
</evidence>
<dbReference type="GO" id="GO:0008483">
    <property type="term" value="F:transaminase activity"/>
    <property type="evidence" value="ECO:0007669"/>
    <property type="project" value="UniProtKB-KW"/>
</dbReference>
<proteinExistence type="predicted"/>
<accession>A0ABP9FM54</accession>
<feature type="domain" description="Chorismate-utilising enzyme C-terminal" evidence="1">
    <location>
        <begin position="104"/>
        <end position="357"/>
    </location>
</feature>
<dbReference type="InterPro" id="IPR043131">
    <property type="entry name" value="BCAT-like_N"/>
</dbReference>
<dbReference type="Pfam" id="PF00425">
    <property type="entry name" value="Chorismate_bind"/>
    <property type="match status" value="1"/>
</dbReference>
<keyword evidence="2" id="KW-0032">Aminotransferase</keyword>
<dbReference type="InterPro" id="IPR043132">
    <property type="entry name" value="BCAT-like_C"/>
</dbReference>
<keyword evidence="3" id="KW-1185">Reference proteome</keyword>
<organism evidence="2 3">
    <name type="scientific">Tessaracoccus lubricantis</name>
    <dbReference type="NCBI Taxonomy" id="545543"/>
    <lineage>
        <taxon>Bacteria</taxon>
        <taxon>Bacillati</taxon>
        <taxon>Actinomycetota</taxon>
        <taxon>Actinomycetes</taxon>
        <taxon>Propionibacteriales</taxon>
        <taxon>Propionibacteriaceae</taxon>
        <taxon>Tessaracoccus</taxon>
    </lineage>
</organism>
<gene>
    <name evidence="2" type="ORF">GCM10025789_28300</name>
</gene>
<dbReference type="InterPro" id="IPR001544">
    <property type="entry name" value="Aminotrans_IV"/>
</dbReference>
<dbReference type="InterPro" id="IPR015890">
    <property type="entry name" value="Chorismate_C"/>
</dbReference>
<dbReference type="Proteomes" id="UP001501521">
    <property type="component" value="Unassembled WGS sequence"/>
</dbReference>
<dbReference type="PANTHER" id="PTHR11236:SF50">
    <property type="entry name" value="AMINODEOXYCHORISMATE SYNTHASE COMPONENT 1"/>
    <property type="match status" value="1"/>
</dbReference>